<accession>A0ABV7CCA5</accession>
<dbReference type="Proteomes" id="UP001595384">
    <property type="component" value="Unassembled WGS sequence"/>
</dbReference>
<comment type="caution">
    <text evidence="1">The sequence shown here is derived from an EMBL/GenBank/DDBJ whole genome shotgun (WGS) entry which is preliminary data.</text>
</comment>
<proteinExistence type="predicted"/>
<keyword evidence="2" id="KW-1185">Reference proteome</keyword>
<feature type="non-terminal residue" evidence="1">
    <location>
        <position position="92"/>
    </location>
</feature>
<reference evidence="2" key="1">
    <citation type="journal article" date="2019" name="Int. J. Syst. Evol. Microbiol.">
        <title>The Global Catalogue of Microorganisms (GCM) 10K type strain sequencing project: providing services to taxonomists for standard genome sequencing and annotation.</title>
        <authorList>
            <consortium name="The Broad Institute Genomics Platform"/>
            <consortium name="The Broad Institute Genome Sequencing Center for Infectious Disease"/>
            <person name="Wu L."/>
            <person name="Ma J."/>
        </authorList>
    </citation>
    <scope>NUCLEOTIDE SEQUENCE [LARGE SCALE GENOMIC DNA]</scope>
    <source>
        <strain evidence="2">KCTC 62784</strain>
    </source>
</reference>
<evidence type="ECO:0000313" key="2">
    <source>
        <dbReference type="Proteomes" id="UP001595384"/>
    </source>
</evidence>
<name>A0ABV7CCA5_9VIBR</name>
<organism evidence="1 2">
    <name type="scientific">Vibrio zhugei</name>
    <dbReference type="NCBI Taxonomy" id="2479546"/>
    <lineage>
        <taxon>Bacteria</taxon>
        <taxon>Pseudomonadati</taxon>
        <taxon>Pseudomonadota</taxon>
        <taxon>Gammaproteobacteria</taxon>
        <taxon>Vibrionales</taxon>
        <taxon>Vibrionaceae</taxon>
        <taxon>Vibrio</taxon>
    </lineage>
</organism>
<sequence length="92" mass="10505">MELVQAAGDKYWEIASMFLTQTVERCNRNGLPLWTHSQVRISSLKSVYPSESLYLLKTADKFIGCARFQIISATFMEICRRGSQLLKVVRSS</sequence>
<gene>
    <name evidence="1" type="ORF">ACFODT_15755</name>
</gene>
<protein>
    <submittedName>
        <fullName evidence="1">Uncharacterized protein</fullName>
    </submittedName>
</protein>
<evidence type="ECO:0000313" key="1">
    <source>
        <dbReference type="EMBL" id="MFC3025258.1"/>
    </source>
</evidence>
<dbReference type="EMBL" id="JBHRSE010000112">
    <property type="protein sequence ID" value="MFC3025258.1"/>
    <property type="molecule type" value="Genomic_DNA"/>
</dbReference>